<comment type="caution">
    <text evidence="4">The sequence shown here is derived from an EMBL/GenBank/DDBJ whole genome shotgun (WGS) entry which is preliminary data.</text>
</comment>
<reference evidence="4 5" key="1">
    <citation type="submission" date="2020-03" db="EMBL/GenBank/DDBJ databases">
        <title>Genomic Encyclopedia of Type Strains, Phase IV (KMG-IV): sequencing the most valuable type-strain genomes for metagenomic binning, comparative biology and taxonomic classification.</title>
        <authorList>
            <person name="Goeker M."/>
        </authorList>
    </citation>
    <scope>NUCLEOTIDE SEQUENCE [LARGE SCALE GENOMIC DNA]</scope>
    <source>
        <strain evidence="4 5">DSM 29762</strain>
    </source>
</reference>
<dbReference type="RefSeq" id="WP_167960456.1">
    <property type="nucleotide sequence ID" value="NZ_JAATJJ010000001.1"/>
</dbReference>
<proteinExistence type="predicted"/>
<organism evidence="4 5">
    <name type="scientific">Saonia flava</name>
    <dbReference type="NCBI Taxonomy" id="523696"/>
    <lineage>
        <taxon>Bacteria</taxon>
        <taxon>Pseudomonadati</taxon>
        <taxon>Bacteroidota</taxon>
        <taxon>Flavobacteriia</taxon>
        <taxon>Flavobacteriales</taxon>
        <taxon>Flavobacteriaceae</taxon>
        <taxon>Saonia</taxon>
    </lineage>
</organism>
<feature type="domain" description="Secretion system C-terminal sorting" evidence="3">
    <location>
        <begin position="87"/>
        <end position="159"/>
    </location>
</feature>
<keyword evidence="5" id="KW-1185">Reference proteome</keyword>
<dbReference type="InterPro" id="IPR026444">
    <property type="entry name" value="Secre_tail"/>
</dbReference>
<evidence type="ECO:0000256" key="2">
    <source>
        <dbReference type="SAM" id="SignalP"/>
    </source>
</evidence>
<sequence>MKKFLLALLLFSLYGHSQVLVRQTLGVSGNSKRVTSTQGNYFLQQSIGQTSVINTFATENKTLRQGFLQILRPGVIGSNPNELEMIVYPNSFIDGVVVNLENTEDENVDVFLFDMTGRLILHQIRENSTQITVPLENLSRGVYFFKLQVGQQHSIRQLIKQ</sequence>
<evidence type="ECO:0000313" key="4">
    <source>
        <dbReference type="EMBL" id="NJB70012.1"/>
    </source>
</evidence>
<dbReference type="AlphaFoldDB" id="A0A846QU15"/>
<protein>
    <recommendedName>
        <fullName evidence="3">Secretion system C-terminal sorting domain-containing protein</fullName>
    </recommendedName>
</protein>
<evidence type="ECO:0000313" key="5">
    <source>
        <dbReference type="Proteomes" id="UP000590442"/>
    </source>
</evidence>
<accession>A0A846QU15</accession>
<name>A0A846QU15_9FLAO</name>
<feature type="signal peptide" evidence="2">
    <location>
        <begin position="1"/>
        <end position="17"/>
    </location>
</feature>
<dbReference type="EMBL" id="JAATJJ010000001">
    <property type="protein sequence ID" value="NJB70012.1"/>
    <property type="molecule type" value="Genomic_DNA"/>
</dbReference>
<keyword evidence="1 2" id="KW-0732">Signal</keyword>
<dbReference type="Pfam" id="PF18962">
    <property type="entry name" value="Por_Secre_tail"/>
    <property type="match status" value="1"/>
</dbReference>
<feature type="chain" id="PRO_5033034803" description="Secretion system C-terminal sorting domain-containing protein" evidence="2">
    <location>
        <begin position="18"/>
        <end position="161"/>
    </location>
</feature>
<evidence type="ECO:0000259" key="3">
    <source>
        <dbReference type="Pfam" id="PF18962"/>
    </source>
</evidence>
<gene>
    <name evidence="4" type="ORF">GGR42_000474</name>
</gene>
<dbReference type="Proteomes" id="UP000590442">
    <property type="component" value="Unassembled WGS sequence"/>
</dbReference>
<evidence type="ECO:0000256" key="1">
    <source>
        <dbReference type="ARBA" id="ARBA00022729"/>
    </source>
</evidence>
<dbReference type="NCBIfam" id="TIGR04183">
    <property type="entry name" value="Por_Secre_tail"/>
    <property type="match status" value="1"/>
</dbReference>